<proteinExistence type="predicted"/>
<name>A0ABS8DQX3_9GAMM</name>
<evidence type="ECO:0000256" key="1">
    <source>
        <dbReference type="SAM" id="Phobius"/>
    </source>
</evidence>
<sequence>MSEHAGSNDNRVLNQSLATLIEKAPPLKPDHLDVDVFARRFELVIAHTDAARERAFALRHRVFREELKYQLGGDRAFFEHDEYDYNSVLCLLKHRESGLDAGCLRVVLVPDAFKKLPFEGYYDLALLTSPLSPRVFERSEICEVSRLAVHPAFRKKSADPGERGWRHESPAMISLSLFLAATALVGLLGTPNVFAMLEPKFNRMLGAAGLRFEQIGEIIEYCGKRAPYYIHQPTAECLLPDALRPLFELIRARLTVEFDPPR</sequence>
<keyword evidence="1" id="KW-0812">Transmembrane</keyword>
<evidence type="ECO:0000313" key="2">
    <source>
        <dbReference type="EMBL" id="MCB8888702.1"/>
    </source>
</evidence>
<comment type="caution">
    <text evidence="2">The sequence shown here is derived from an EMBL/GenBank/DDBJ whole genome shotgun (WGS) entry which is preliminary data.</text>
</comment>
<organism evidence="2 3">
    <name type="scientific">Vreelandella malpeensis</name>
    <dbReference type="NCBI Taxonomy" id="1172368"/>
    <lineage>
        <taxon>Bacteria</taxon>
        <taxon>Pseudomonadati</taxon>
        <taxon>Pseudomonadota</taxon>
        <taxon>Gammaproteobacteria</taxon>
        <taxon>Oceanospirillales</taxon>
        <taxon>Halomonadaceae</taxon>
        <taxon>Vreelandella</taxon>
    </lineage>
</organism>
<dbReference type="GO" id="GO:0016746">
    <property type="term" value="F:acyltransferase activity"/>
    <property type="evidence" value="ECO:0007669"/>
    <property type="project" value="UniProtKB-KW"/>
</dbReference>
<keyword evidence="2" id="KW-0808">Transferase</keyword>
<dbReference type="Gene3D" id="3.40.630.30">
    <property type="match status" value="1"/>
</dbReference>
<dbReference type="RefSeq" id="WP_227389371.1">
    <property type="nucleotide sequence ID" value="NZ_JBHSCJ010000010.1"/>
</dbReference>
<dbReference type="SUPFAM" id="SSF55729">
    <property type="entry name" value="Acyl-CoA N-acyltransferases (Nat)"/>
    <property type="match status" value="1"/>
</dbReference>
<reference evidence="2 3" key="1">
    <citation type="journal article" date="2021" name="Sci. Rep.">
        <title>Genome analysis of a halophilic bacterium Halomonas malpeensis YU-PRIM-29(T) reveals its exopolysaccharide and pigment producing capabilities.</title>
        <authorList>
            <person name="Athmika"/>
            <person name="Ghate S.D."/>
            <person name="Arun A.B."/>
            <person name="Rao S.S."/>
            <person name="Kumar S.T.A."/>
            <person name="Kandiyil M.K."/>
            <person name="Saptami K."/>
            <person name="Rekha P.D."/>
        </authorList>
    </citation>
    <scope>NUCLEOTIDE SEQUENCE [LARGE SCALE GENOMIC DNA]</scope>
    <source>
        <strain evidence="3">prim 29</strain>
    </source>
</reference>
<protein>
    <submittedName>
        <fullName evidence="2">PEP-CTERM/exosortase system-associated acyltransferase</fullName>
    </submittedName>
</protein>
<dbReference type="InterPro" id="IPR016181">
    <property type="entry name" value="Acyl_CoA_acyltransferase"/>
</dbReference>
<gene>
    <name evidence="2" type="ORF">GEV37_06190</name>
</gene>
<evidence type="ECO:0000313" key="3">
    <source>
        <dbReference type="Proteomes" id="UP001319882"/>
    </source>
</evidence>
<feature type="transmembrane region" description="Helical" evidence="1">
    <location>
        <begin position="172"/>
        <end position="195"/>
    </location>
</feature>
<keyword evidence="1" id="KW-1133">Transmembrane helix</keyword>
<dbReference type="EMBL" id="WHVL01000002">
    <property type="protein sequence ID" value="MCB8888702.1"/>
    <property type="molecule type" value="Genomic_DNA"/>
</dbReference>
<keyword evidence="3" id="KW-1185">Reference proteome</keyword>
<keyword evidence="2" id="KW-0012">Acyltransferase</keyword>
<keyword evidence="1" id="KW-0472">Membrane</keyword>
<dbReference type="InterPro" id="IPR022484">
    <property type="entry name" value="PEP-CTERM/exosrtase_acylTfrase"/>
</dbReference>
<dbReference type="Proteomes" id="UP001319882">
    <property type="component" value="Unassembled WGS sequence"/>
</dbReference>
<dbReference type="NCBIfam" id="TIGR03694">
    <property type="entry name" value="exosort_acyl"/>
    <property type="match status" value="1"/>
</dbReference>
<accession>A0ABS8DQX3</accession>
<dbReference type="Pfam" id="PF13444">
    <property type="entry name" value="Acetyltransf_5"/>
    <property type="match status" value="1"/>
</dbReference>